<dbReference type="EMBL" id="BPLQ01004489">
    <property type="protein sequence ID" value="GIY08357.1"/>
    <property type="molecule type" value="Genomic_DNA"/>
</dbReference>
<dbReference type="Proteomes" id="UP001054837">
    <property type="component" value="Unassembled WGS sequence"/>
</dbReference>
<evidence type="ECO:0000313" key="1">
    <source>
        <dbReference type="EMBL" id="GIY08357.1"/>
    </source>
</evidence>
<protein>
    <submittedName>
        <fullName evidence="1">Uncharacterized protein</fullName>
    </submittedName>
</protein>
<organism evidence="1 2">
    <name type="scientific">Caerostris darwini</name>
    <dbReference type="NCBI Taxonomy" id="1538125"/>
    <lineage>
        <taxon>Eukaryota</taxon>
        <taxon>Metazoa</taxon>
        <taxon>Ecdysozoa</taxon>
        <taxon>Arthropoda</taxon>
        <taxon>Chelicerata</taxon>
        <taxon>Arachnida</taxon>
        <taxon>Araneae</taxon>
        <taxon>Araneomorphae</taxon>
        <taxon>Entelegynae</taxon>
        <taxon>Araneoidea</taxon>
        <taxon>Araneidae</taxon>
        <taxon>Caerostris</taxon>
    </lineage>
</organism>
<comment type="caution">
    <text evidence="1">The sequence shown here is derived from an EMBL/GenBank/DDBJ whole genome shotgun (WGS) entry which is preliminary data.</text>
</comment>
<name>A0AAV4QJC8_9ARAC</name>
<dbReference type="AlphaFoldDB" id="A0AAV4QJC8"/>
<keyword evidence="2" id="KW-1185">Reference proteome</keyword>
<accession>A0AAV4QJC8</accession>
<reference evidence="1 2" key="1">
    <citation type="submission" date="2021-06" db="EMBL/GenBank/DDBJ databases">
        <title>Caerostris darwini draft genome.</title>
        <authorList>
            <person name="Kono N."/>
            <person name="Arakawa K."/>
        </authorList>
    </citation>
    <scope>NUCLEOTIDE SEQUENCE [LARGE SCALE GENOMIC DNA]</scope>
</reference>
<evidence type="ECO:0000313" key="2">
    <source>
        <dbReference type="Proteomes" id="UP001054837"/>
    </source>
</evidence>
<gene>
    <name evidence="1" type="ORF">CDAR_556951</name>
</gene>
<proteinExistence type="predicted"/>
<sequence length="123" mass="13472">MFNSIVIARLSTNDKCVRKNDYGKGGGMQVTRPLTPRLSSGPSVGLHPGFLVLKNPSSLLGFFESVPLCWSPGLASTLKLNASHLAQRKCALDTPQEDKDLFLLVENATVTPLKTYANYREHL</sequence>